<evidence type="ECO:0000313" key="3">
    <source>
        <dbReference type="Proteomes" id="UP000620124"/>
    </source>
</evidence>
<feature type="transmembrane region" description="Helical" evidence="1">
    <location>
        <begin position="99"/>
        <end position="120"/>
    </location>
</feature>
<keyword evidence="1" id="KW-0812">Transmembrane</keyword>
<name>A0A8H7CQ08_9AGAR</name>
<organism evidence="2 3">
    <name type="scientific">Mycena venus</name>
    <dbReference type="NCBI Taxonomy" id="2733690"/>
    <lineage>
        <taxon>Eukaryota</taxon>
        <taxon>Fungi</taxon>
        <taxon>Dikarya</taxon>
        <taxon>Basidiomycota</taxon>
        <taxon>Agaricomycotina</taxon>
        <taxon>Agaricomycetes</taxon>
        <taxon>Agaricomycetidae</taxon>
        <taxon>Agaricales</taxon>
        <taxon>Marasmiineae</taxon>
        <taxon>Mycenaceae</taxon>
        <taxon>Mycena</taxon>
    </lineage>
</organism>
<keyword evidence="1" id="KW-0472">Membrane</keyword>
<protein>
    <submittedName>
        <fullName evidence="2">Uncharacterized protein</fullName>
    </submittedName>
</protein>
<keyword evidence="1" id="KW-1133">Transmembrane helix</keyword>
<comment type="caution">
    <text evidence="2">The sequence shown here is derived from an EMBL/GenBank/DDBJ whole genome shotgun (WGS) entry which is preliminary data.</text>
</comment>
<sequence length="156" mass="17020">MASILQTAVPPSDSPEAALARAFPYLKASTTLFLRTVIVCVALVGSIVLHPLFIVFLSPLPVLARILLYILSPLHLFVKIFLDIVLYTPYRTIAYLSDVFYPAYVFFGVACVTGMMLGLVGRFVVLGVVDAVEFPPAPPVILVDADALERKPLRIS</sequence>
<evidence type="ECO:0000256" key="1">
    <source>
        <dbReference type="SAM" id="Phobius"/>
    </source>
</evidence>
<dbReference type="OrthoDB" id="3366475at2759"/>
<evidence type="ECO:0000313" key="2">
    <source>
        <dbReference type="EMBL" id="KAF7344036.1"/>
    </source>
</evidence>
<reference evidence="2" key="1">
    <citation type="submission" date="2020-05" db="EMBL/GenBank/DDBJ databases">
        <title>Mycena genomes resolve the evolution of fungal bioluminescence.</title>
        <authorList>
            <person name="Tsai I.J."/>
        </authorList>
    </citation>
    <scope>NUCLEOTIDE SEQUENCE</scope>
    <source>
        <strain evidence="2">CCC161011</strain>
    </source>
</reference>
<dbReference type="AlphaFoldDB" id="A0A8H7CQ08"/>
<dbReference type="Proteomes" id="UP000620124">
    <property type="component" value="Unassembled WGS sequence"/>
</dbReference>
<dbReference type="EMBL" id="JACAZI010000015">
    <property type="protein sequence ID" value="KAF7344036.1"/>
    <property type="molecule type" value="Genomic_DNA"/>
</dbReference>
<feature type="transmembrane region" description="Helical" evidence="1">
    <location>
        <begin position="66"/>
        <end position="87"/>
    </location>
</feature>
<feature type="transmembrane region" description="Helical" evidence="1">
    <location>
        <begin position="32"/>
        <end position="54"/>
    </location>
</feature>
<accession>A0A8H7CQ08</accession>
<gene>
    <name evidence="2" type="ORF">MVEN_01693100</name>
</gene>
<keyword evidence="3" id="KW-1185">Reference proteome</keyword>
<proteinExistence type="predicted"/>